<evidence type="ECO:0000256" key="1">
    <source>
        <dbReference type="ARBA" id="ARBA00004953"/>
    </source>
</evidence>
<dbReference type="Gene3D" id="3.40.1010.10">
    <property type="entry name" value="Cobalt-precorrin-4 Transmethylase, Domain 1"/>
    <property type="match status" value="1"/>
</dbReference>
<dbReference type="GO" id="GO:0032259">
    <property type="term" value="P:methylation"/>
    <property type="evidence" value="ECO:0007669"/>
    <property type="project" value="UniProtKB-KW"/>
</dbReference>
<accession>A0A7G9FM15</accession>
<keyword evidence="4 7" id="KW-0808">Transferase</keyword>
<dbReference type="InterPro" id="IPR014777">
    <property type="entry name" value="4pyrrole_Mease_sub1"/>
</dbReference>
<dbReference type="KEGG" id="wcp:H9Q76_12935"/>
<dbReference type="AlphaFoldDB" id="A0A7G9FM15"/>
<protein>
    <submittedName>
        <fullName evidence="7">Precorrin-3B C(17)-methyltransferase</fullName>
        <ecNumber evidence="7">2.1.1.131</ecNumber>
    </submittedName>
</protein>
<dbReference type="Proteomes" id="UP000515819">
    <property type="component" value="Chromosome"/>
</dbReference>
<dbReference type="PANTHER" id="PTHR47036">
    <property type="entry name" value="COBALT-FACTOR III C(17)-METHYLTRANSFERASE-RELATED"/>
    <property type="match status" value="1"/>
</dbReference>
<dbReference type="EC" id="2.1.1.131" evidence="7"/>
<dbReference type="InterPro" id="IPR051810">
    <property type="entry name" value="Precorrin_MeTrfase"/>
</dbReference>
<dbReference type="InterPro" id="IPR006363">
    <property type="entry name" value="Cbl_synth_CobJ/CibH_dom"/>
</dbReference>
<sequence length="250" mass="27257">MSADSKKELYIVGLGPGARQKMTQEAIDVVEACEVIAGYKVYIDLLKPYYPDKEYLVNGMRQEVERCRLALETAAGGKKTALVCSGDAGVYGMAGITLELATEFPEVDVHVIPGVTAALSGAALLGAPLGHDFTVISLSDLLTPWELIERRLAAAAEGDFAICLYNPSSHKRHDYLQKACQILLQKKSGDTICGITRNIGRDGEEKRILTLDELLETQVDMFTTVFIGNSQTRKVGDAMVTPRGYRRDNA</sequence>
<evidence type="ECO:0000313" key="7">
    <source>
        <dbReference type="EMBL" id="QNL99596.1"/>
    </source>
</evidence>
<evidence type="ECO:0000256" key="3">
    <source>
        <dbReference type="ARBA" id="ARBA00022603"/>
    </source>
</evidence>
<dbReference type="Gene3D" id="3.30.950.10">
    <property type="entry name" value="Methyltransferase, Cobalt-precorrin-4 Transmethylase, Domain 2"/>
    <property type="match status" value="1"/>
</dbReference>
<dbReference type="RefSeq" id="WP_021984583.1">
    <property type="nucleotide sequence ID" value="NZ_CP060632.1"/>
</dbReference>
<reference evidence="7 8" key="1">
    <citation type="submission" date="2020-08" db="EMBL/GenBank/DDBJ databases">
        <authorList>
            <person name="Liu C."/>
            <person name="Sun Q."/>
        </authorList>
    </citation>
    <scope>NUCLEOTIDE SEQUENCE [LARGE SCALE GENOMIC DNA]</scope>
    <source>
        <strain evidence="7 8">NSJ-4</strain>
    </source>
</reference>
<keyword evidence="8" id="KW-1185">Reference proteome</keyword>
<feature type="domain" description="Tetrapyrrole methylase" evidence="6">
    <location>
        <begin position="9"/>
        <end position="214"/>
    </location>
</feature>
<name>A0A7G9FM15_9FIRM</name>
<dbReference type="GO" id="GO:0009236">
    <property type="term" value="P:cobalamin biosynthetic process"/>
    <property type="evidence" value="ECO:0007669"/>
    <property type="project" value="UniProtKB-UniPathway"/>
</dbReference>
<evidence type="ECO:0000256" key="2">
    <source>
        <dbReference type="ARBA" id="ARBA00022573"/>
    </source>
</evidence>
<dbReference type="InterPro" id="IPR000878">
    <property type="entry name" value="4pyrrol_Mease"/>
</dbReference>
<dbReference type="InterPro" id="IPR014776">
    <property type="entry name" value="4pyrrole_Mease_sub2"/>
</dbReference>
<dbReference type="InterPro" id="IPR035996">
    <property type="entry name" value="4pyrrol_Methylase_sf"/>
</dbReference>
<organism evidence="7 8">
    <name type="scientific">Wujia chipingensis</name>
    <dbReference type="NCBI Taxonomy" id="2763670"/>
    <lineage>
        <taxon>Bacteria</taxon>
        <taxon>Bacillati</taxon>
        <taxon>Bacillota</taxon>
        <taxon>Clostridia</taxon>
        <taxon>Lachnospirales</taxon>
        <taxon>Lachnospiraceae</taxon>
        <taxon>Wujia</taxon>
    </lineage>
</organism>
<comment type="pathway">
    <text evidence="1">Cofactor biosynthesis; adenosylcobalamin biosynthesis.</text>
</comment>
<evidence type="ECO:0000256" key="5">
    <source>
        <dbReference type="ARBA" id="ARBA00022691"/>
    </source>
</evidence>
<dbReference type="NCBIfam" id="TIGR01466">
    <property type="entry name" value="cobJ_cbiH"/>
    <property type="match status" value="1"/>
</dbReference>
<proteinExistence type="predicted"/>
<keyword evidence="5" id="KW-0949">S-adenosyl-L-methionine</keyword>
<dbReference type="SUPFAM" id="SSF53790">
    <property type="entry name" value="Tetrapyrrole methylase"/>
    <property type="match status" value="1"/>
</dbReference>
<dbReference type="Pfam" id="PF00590">
    <property type="entry name" value="TP_methylase"/>
    <property type="match status" value="1"/>
</dbReference>
<dbReference type="CDD" id="cd11646">
    <property type="entry name" value="Precorrin_3B_C17_MT"/>
    <property type="match status" value="1"/>
</dbReference>
<dbReference type="UniPathway" id="UPA00148"/>
<keyword evidence="3 7" id="KW-0489">Methyltransferase</keyword>
<evidence type="ECO:0000313" key="8">
    <source>
        <dbReference type="Proteomes" id="UP000515819"/>
    </source>
</evidence>
<dbReference type="PANTHER" id="PTHR47036:SF1">
    <property type="entry name" value="COBALT-FACTOR III C(17)-METHYLTRANSFERASE-RELATED"/>
    <property type="match status" value="1"/>
</dbReference>
<dbReference type="GO" id="GO:0030789">
    <property type="term" value="F:precorrin-3B C17-methyltransferase activity"/>
    <property type="evidence" value="ECO:0007669"/>
    <property type="project" value="UniProtKB-EC"/>
</dbReference>
<keyword evidence="2" id="KW-0169">Cobalamin biosynthesis</keyword>
<evidence type="ECO:0000256" key="4">
    <source>
        <dbReference type="ARBA" id="ARBA00022679"/>
    </source>
</evidence>
<evidence type="ECO:0000259" key="6">
    <source>
        <dbReference type="Pfam" id="PF00590"/>
    </source>
</evidence>
<dbReference type="EMBL" id="CP060632">
    <property type="protein sequence ID" value="QNL99596.1"/>
    <property type="molecule type" value="Genomic_DNA"/>
</dbReference>
<gene>
    <name evidence="7" type="primary">cobJ</name>
    <name evidence="7" type="ORF">H9Q76_12935</name>
</gene>